<dbReference type="EMBL" id="CM039436">
    <property type="protein sequence ID" value="KAI4313558.1"/>
    <property type="molecule type" value="Genomic_DNA"/>
</dbReference>
<reference evidence="1 2" key="1">
    <citation type="journal article" date="2022" name="DNA Res.">
        <title>Chromosomal-level genome assembly of the orchid tree Bauhinia variegata (Leguminosae; Cercidoideae) supports the allotetraploid origin hypothesis of Bauhinia.</title>
        <authorList>
            <person name="Zhong Y."/>
            <person name="Chen Y."/>
            <person name="Zheng D."/>
            <person name="Pang J."/>
            <person name="Liu Y."/>
            <person name="Luo S."/>
            <person name="Meng S."/>
            <person name="Qian L."/>
            <person name="Wei D."/>
            <person name="Dai S."/>
            <person name="Zhou R."/>
        </authorList>
    </citation>
    <scope>NUCLEOTIDE SEQUENCE [LARGE SCALE GENOMIC DNA]</scope>
    <source>
        <strain evidence="1">BV-YZ2020</strain>
    </source>
</reference>
<sequence>MAFLHQQNGIYFFRILLERSLQFLRIPRKFSRKYGFNLPNPVFLKPPDGTEWKIFWMKSDGEIWFKNGWKEFVRHYSLESGYLVLFNGDSDEILGEKTPHLKAKSKLSPLSSPRPQKKPKVGTNGEFEPSSSLKSIHFPVLTEGRELGKSINGNPHLKSIKEELEEDHIGGNVFTHKKCPNSEKKTRMQTLTATEKTEALKRAKSFRSENPFFTLIIQPSYVSNNSPLNIPSKFVEEHMEKKQGTVILEVLGGRTWSATYIGHKMCSGWYKFARDNNLKVGDVCVFEMTNSIELSFKVSIYRVPQDPSCSFSQGKTSKPKVPKCLQNSMKNEALGKAMSAKFSNPIFKVFMQKAYVSGRSDLRVPLEFAKKYLNVKMDPVLVTLRSVDGRLWSVKYISRLSQGRLCYELRRGWKQFVLDNNLQIGDVCVFELIDRIKLTFDVTIFRDAKDGAHLIYSGTKVDREEPLMTKVKSENSNICDQFRSQVKFGGKSTERTSTSLLKHGGITRFLKEVEKFESDNPYFTLCIKPYHLQRGKPFVPKDFCKSCTKEREKSMLIQIVHSLELLNCTVNLMYEYLIPNESKAFEKTKSYKSWNPSFKFGMEKSRVHGRTNLDITFRRKMVDYGLLRSTAKNLVNRDFAWMEEIFGKQ</sequence>
<accession>A0ACB9LQP4</accession>
<dbReference type="Proteomes" id="UP000828941">
    <property type="component" value="Chromosome 11"/>
</dbReference>
<keyword evidence="2" id="KW-1185">Reference proteome</keyword>
<evidence type="ECO:0000313" key="1">
    <source>
        <dbReference type="EMBL" id="KAI4313558.1"/>
    </source>
</evidence>
<proteinExistence type="predicted"/>
<gene>
    <name evidence="1" type="ORF">L6164_026524</name>
</gene>
<name>A0ACB9LQP4_BAUVA</name>
<comment type="caution">
    <text evidence="1">The sequence shown here is derived from an EMBL/GenBank/DDBJ whole genome shotgun (WGS) entry which is preliminary data.</text>
</comment>
<evidence type="ECO:0000313" key="2">
    <source>
        <dbReference type="Proteomes" id="UP000828941"/>
    </source>
</evidence>
<protein>
    <submittedName>
        <fullName evidence="1">Uncharacterized protein</fullName>
    </submittedName>
</protein>
<organism evidence="1 2">
    <name type="scientific">Bauhinia variegata</name>
    <name type="common">Purple orchid tree</name>
    <name type="synonym">Phanera variegata</name>
    <dbReference type="NCBI Taxonomy" id="167791"/>
    <lineage>
        <taxon>Eukaryota</taxon>
        <taxon>Viridiplantae</taxon>
        <taxon>Streptophyta</taxon>
        <taxon>Embryophyta</taxon>
        <taxon>Tracheophyta</taxon>
        <taxon>Spermatophyta</taxon>
        <taxon>Magnoliopsida</taxon>
        <taxon>eudicotyledons</taxon>
        <taxon>Gunneridae</taxon>
        <taxon>Pentapetalae</taxon>
        <taxon>rosids</taxon>
        <taxon>fabids</taxon>
        <taxon>Fabales</taxon>
        <taxon>Fabaceae</taxon>
        <taxon>Cercidoideae</taxon>
        <taxon>Cercideae</taxon>
        <taxon>Bauhiniinae</taxon>
        <taxon>Bauhinia</taxon>
    </lineage>
</organism>